<protein>
    <submittedName>
        <fullName evidence="1">Uncharacterized protein</fullName>
    </submittedName>
</protein>
<reference evidence="1 2" key="1">
    <citation type="submission" date="2013-02" db="EMBL/GenBank/DDBJ databases">
        <title>A novel strain isolated from Lonar lake, Maharashtra, India.</title>
        <authorList>
            <person name="Singh A."/>
        </authorList>
    </citation>
    <scope>NUCLEOTIDE SEQUENCE [LARGE SCALE GENOMIC DNA]</scope>
    <source>
        <strain evidence="1 2">AK24</strain>
    </source>
</reference>
<organism evidence="1 2">
    <name type="scientific">Lunatimonas lonarensis</name>
    <dbReference type="NCBI Taxonomy" id="1232681"/>
    <lineage>
        <taxon>Bacteria</taxon>
        <taxon>Pseudomonadati</taxon>
        <taxon>Bacteroidota</taxon>
        <taxon>Cytophagia</taxon>
        <taxon>Cytophagales</taxon>
        <taxon>Cyclobacteriaceae</taxon>
    </lineage>
</organism>
<keyword evidence="2" id="KW-1185">Reference proteome</keyword>
<proteinExistence type="predicted"/>
<comment type="caution">
    <text evidence="1">The sequence shown here is derived from an EMBL/GenBank/DDBJ whole genome shotgun (WGS) entry which is preliminary data.</text>
</comment>
<dbReference type="EMBL" id="AQHR01000126">
    <property type="protein sequence ID" value="EON74741.1"/>
    <property type="molecule type" value="Genomic_DNA"/>
</dbReference>
<accession>R7ZKW4</accession>
<name>R7ZKW4_9BACT</name>
<dbReference type="Proteomes" id="UP000013909">
    <property type="component" value="Unassembled WGS sequence"/>
</dbReference>
<dbReference type="AlphaFoldDB" id="R7ZKW4"/>
<gene>
    <name evidence="1" type="ORF">ADIS_4852</name>
</gene>
<evidence type="ECO:0000313" key="2">
    <source>
        <dbReference type="Proteomes" id="UP000013909"/>
    </source>
</evidence>
<sequence>MKSTFILLYLFFVSFFCFSQGGVLFDGPYEFKGKLGQATFEYDEGADGDRILNGFFSFDRKEIDSLDRTLLTKFQVRGSYEDNQKTGDWTYDQERHKVILDDVIDFKLIAQLESEDLEIKATYQRGLPHGEWQLVKNIFKDNEKDIRAKAEDIRFDSGVMIGNVSYRNFLHGYTQFIRGRLTSRGLMQGEWSLVYVEDSTLVSEVRNYEDGFLLGVVRRDLESGQIIDEAVFYATIRKLAEINDGKNDGFLIADRTFEPYYNDGFRPMSKERQIQRSGNRFLRDFILDLMRYDDSVDDGGEIVRFPFYTSRFQYDLSEEEERLLVEIPTLFDQISDSVRRFKEMNSLALNRSKSDSLAFAHAYFGKTSGKLAEMEYLVDLLKTGEVRYYDLGNYAEGGLGFLTAEDSITYIYQDDTLRKVIPREFYLDSPSEVLSTLKASLEEEFVTVNRIGDFVERELYEIEVNSKLVALEALILNRKAEMDTLFMNHVSAASSNQRDFAESFVDQFLERVYVSLSEEYASAIEFETKVDRGNVILDLFDELEKRYPSISILFERDEALDEAYMEEMFNPFTYTRYDVRAKERLFEAYRFLYNHYRESMLTEFDYTQIKDYITKIENLQDRMLELRSQDTRSIERRLGRRHTASRIESALDL</sequence>
<evidence type="ECO:0000313" key="1">
    <source>
        <dbReference type="EMBL" id="EON74741.1"/>
    </source>
</evidence>
<dbReference type="OrthoDB" id="831785at2"/>
<dbReference type="RefSeq" id="WP_010856963.1">
    <property type="nucleotide sequence ID" value="NZ_AQHR01000126.1"/>
</dbReference>